<evidence type="ECO:0000256" key="2">
    <source>
        <dbReference type="ARBA" id="ARBA00005308"/>
    </source>
</evidence>
<accession>A0AAD3MRG6</accession>
<gene>
    <name evidence="8" type="ORF">AKAME5_001169200</name>
</gene>
<proteinExistence type="inferred from homology"/>
<keyword evidence="9" id="KW-1185">Reference proteome</keyword>
<protein>
    <submittedName>
        <fullName evidence="8">Transmembrane protein 200A</fullName>
    </submittedName>
</protein>
<evidence type="ECO:0000256" key="6">
    <source>
        <dbReference type="SAM" id="MobiDB-lite"/>
    </source>
</evidence>
<reference evidence="8" key="1">
    <citation type="submission" date="2022-08" db="EMBL/GenBank/DDBJ databases">
        <title>Genome sequencing of akame (Lates japonicus).</title>
        <authorList>
            <person name="Hashiguchi Y."/>
            <person name="Takahashi H."/>
        </authorList>
    </citation>
    <scope>NUCLEOTIDE SEQUENCE</scope>
    <source>
        <strain evidence="8">Kochi</strain>
    </source>
</reference>
<dbReference type="GO" id="GO:0016020">
    <property type="term" value="C:membrane"/>
    <property type="evidence" value="ECO:0007669"/>
    <property type="project" value="UniProtKB-SubCell"/>
</dbReference>
<evidence type="ECO:0000256" key="1">
    <source>
        <dbReference type="ARBA" id="ARBA00004141"/>
    </source>
</evidence>
<comment type="caution">
    <text evidence="8">The sequence shown here is derived from an EMBL/GenBank/DDBJ whole genome shotgun (WGS) entry which is preliminary data.</text>
</comment>
<evidence type="ECO:0000256" key="4">
    <source>
        <dbReference type="ARBA" id="ARBA00022989"/>
    </source>
</evidence>
<keyword evidence="4 7" id="KW-1133">Transmembrane helix</keyword>
<name>A0AAD3MRG6_LATJO</name>
<evidence type="ECO:0000313" key="9">
    <source>
        <dbReference type="Proteomes" id="UP001279410"/>
    </source>
</evidence>
<organism evidence="8 9">
    <name type="scientific">Lates japonicus</name>
    <name type="common">Japanese lates</name>
    <dbReference type="NCBI Taxonomy" id="270547"/>
    <lineage>
        <taxon>Eukaryota</taxon>
        <taxon>Metazoa</taxon>
        <taxon>Chordata</taxon>
        <taxon>Craniata</taxon>
        <taxon>Vertebrata</taxon>
        <taxon>Euteleostomi</taxon>
        <taxon>Actinopterygii</taxon>
        <taxon>Neopterygii</taxon>
        <taxon>Teleostei</taxon>
        <taxon>Neoteleostei</taxon>
        <taxon>Acanthomorphata</taxon>
        <taxon>Carangaria</taxon>
        <taxon>Carangaria incertae sedis</taxon>
        <taxon>Centropomidae</taxon>
        <taxon>Lates</taxon>
    </lineage>
</organism>
<dbReference type="AlphaFoldDB" id="A0AAD3MRG6"/>
<dbReference type="EMBL" id="BRZM01000038">
    <property type="protein sequence ID" value="GLD59713.1"/>
    <property type="molecule type" value="Genomic_DNA"/>
</dbReference>
<dbReference type="Proteomes" id="UP001279410">
    <property type="component" value="Unassembled WGS sequence"/>
</dbReference>
<dbReference type="PANTHER" id="PTHR31815">
    <property type="entry name" value="AGAP005329-PA"/>
    <property type="match status" value="1"/>
</dbReference>
<keyword evidence="3 7" id="KW-0812">Transmembrane</keyword>
<comment type="similarity">
    <text evidence="2">Belongs to the TMEM200 family.</text>
</comment>
<dbReference type="Pfam" id="PF10177">
    <property type="entry name" value="DUF2371"/>
    <property type="match status" value="1"/>
</dbReference>
<comment type="subcellular location">
    <subcellularLocation>
        <location evidence="1">Membrane</location>
        <topology evidence="1">Multi-pass membrane protein</topology>
    </subcellularLocation>
</comment>
<feature type="region of interest" description="Disordered" evidence="6">
    <location>
        <begin position="1"/>
        <end position="48"/>
    </location>
</feature>
<evidence type="ECO:0000256" key="7">
    <source>
        <dbReference type="SAM" id="Phobius"/>
    </source>
</evidence>
<evidence type="ECO:0000313" key="8">
    <source>
        <dbReference type="EMBL" id="GLD59713.1"/>
    </source>
</evidence>
<dbReference type="PANTHER" id="PTHR31815:SF0">
    <property type="entry name" value="TRANSMEMBRANE PROTEIN 200A"/>
    <property type="match status" value="1"/>
</dbReference>
<keyword evidence="5 7" id="KW-0472">Membrane</keyword>
<evidence type="ECO:0000256" key="5">
    <source>
        <dbReference type="ARBA" id="ARBA00023136"/>
    </source>
</evidence>
<feature type="transmembrane region" description="Helical" evidence="7">
    <location>
        <begin position="60"/>
        <end position="82"/>
    </location>
</feature>
<evidence type="ECO:0000256" key="3">
    <source>
        <dbReference type="ARBA" id="ARBA00022692"/>
    </source>
</evidence>
<sequence length="103" mass="11037">MTAAAGVLTGLAKLKRQDSARSQHRPIPLSPGLGNPGPEAAPRKRKRRTDVVVVRGRLRLYSASGFFLLLGLVILAMGIGMADQLNQHWQLGIITNHCVATAS</sequence>
<dbReference type="InterPro" id="IPR018787">
    <property type="entry name" value="DUF2371_TMEM200"/>
</dbReference>